<dbReference type="Pfam" id="PF04505">
    <property type="entry name" value="CD225"/>
    <property type="match status" value="2"/>
</dbReference>
<feature type="transmembrane region" description="Helical" evidence="6">
    <location>
        <begin position="168"/>
        <end position="192"/>
    </location>
</feature>
<feature type="transmembrane region" description="Helical" evidence="6">
    <location>
        <begin position="12"/>
        <end position="37"/>
    </location>
</feature>
<feature type="transmembrane region" description="Helical" evidence="6">
    <location>
        <begin position="58"/>
        <end position="88"/>
    </location>
</feature>
<dbReference type="EMBL" id="JAAWVQ010117106">
    <property type="protein sequence ID" value="MBN3282393.1"/>
    <property type="molecule type" value="Genomic_DNA"/>
</dbReference>
<keyword evidence="3 6" id="KW-0812">Transmembrane</keyword>
<feature type="transmembrane region" description="Helical" evidence="6">
    <location>
        <begin position="213"/>
        <end position="242"/>
    </location>
</feature>
<evidence type="ECO:0000256" key="3">
    <source>
        <dbReference type="ARBA" id="ARBA00022692"/>
    </source>
</evidence>
<keyword evidence="5 6" id="KW-0472">Membrane</keyword>
<proteinExistence type="inferred from homology"/>
<evidence type="ECO:0000256" key="6">
    <source>
        <dbReference type="SAM" id="Phobius"/>
    </source>
</evidence>
<keyword evidence="4 6" id="KW-1133">Transmembrane helix</keyword>
<evidence type="ECO:0000313" key="8">
    <source>
        <dbReference type="Proteomes" id="UP001166093"/>
    </source>
</evidence>
<sequence>MGPPIYPQVRDHIVWSIFNTVYMNFCCLGFAALLFSIKSRDRKVVGDLEGARHYGSTAHCLNVTTLVLTILTFLIIIILLAVGVLQFYNIAMQEVRDQHNLFQGNGKTEVNACTTIPKELTAESYREESETKMDNATYTCPTNSIPLNPSSSTVINVRPAPPPPKDHLLWSLCNTLYMNFCCLGFMALIYSVKTRDQNVLGNIKAAHLYSHKAKWYNILASGWNVIIPLLIIVLIVTGIVHLSNIEGSYDLFGEEGYDNFGKLFGK</sequence>
<gene>
    <name evidence="7" type="primary">Dsa2b_1</name>
    <name evidence="7" type="ORF">GTO93_0001277</name>
</gene>
<evidence type="ECO:0000256" key="2">
    <source>
        <dbReference type="ARBA" id="ARBA00006843"/>
    </source>
</evidence>
<evidence type="ECO:0000256" key="5">
    <source>
        <dbReference type="ARBA" id="ARBA00023136"/>
    </source>
</evidence>
<comment type="similarity">
    <text evidence="2">Belongs to the CD225/Dispanin family.</text>
</comment>
<reference evidence="7" key="1">
    <citation type="journal article" date="2021" name="Cell">
        <title>Tracing the genetic footprints of vertebrate landing in non-teleost ray-finned fishes.</title>
        <authorList>
            <person name="Bi X."/>
            <person name="Wang K."/>
            <person name="Yang L."/>
            <person name="Pan H."/>
            <person name="Jiang H."/>
            <person name="Wei Q."/>
            <person name="Fang M."/>
            <person name="Yu H."/>
            <person name="Zhu C."/>
            <person name="Cai Y."/>
            <person name="He Y."/>
            <person name="Gan X."/>
            <person name="Zeng H."/>
            <person name="Yu D."/>
            <person name="Zhu Y."/>
            <person name="Jiang H."/>
            <person name="Qiu Q."/>
            <person name="Yang H."/>
            <person name="Zhang Y.E."/>
            <person name="Wang W."/>
            <person name="Zhu M."/>
            <person name="He S."/>
            <person name="Zhang G."/>
        </authorList>
    </citation>
    <scope>NUCLEOTIDE SEQUENCE</scope>
    <source>
        <strain evidence="7">Pddl_001</strain>
    </source>
</reference>
<comment type="subcellular location">
    <subcellularLocation>
        <location evidence="1">Membrane</location>
    </subcellularLocation>
</comment>
<evidence type="ECO:0000313" key="7">
    <source>
        <dbReference type="EMBL" id="MBN3282393.1"/>
    </source>
</evidence>
<comment type="caution">
    <text evidence="7">The sequence shown here is derived from an EMBL/GenBank/DDBJ whole genome shotgun (WGS) entry which is preliminary data.</text>
</comment>
<dbReference type="PANTHER" id="PTHR13999">
    <property type="entry name" value="INTERFERON INDUCIBLE TRANSMEMBRANE PROTEIN"/>
    <property type="match status" value="1"/>
</dbReference>
<dbReference type="InterPro" id="IPR007593">
    <property type="entry name" value="CD225/Dispanin_fam"/>
</dbReference>
<organism evidence="7 8">
    <name type="scientific">Polyodon spathula</name>
    <name type="common">North American paddlefish</name>
    <name type="synonym">Squalus spathula</name>
    <dbReference type="NCBI Taxonomy" id="7913"/>
    <lineage>
        <taxon>Eukaryota</taxon>
        <taxon>Metazoa</taxon>
        <taxon>Chordata</taxon>
        <taxon>Craniata</taxon>
        <taxon>Vertebrata</taxon>
        <taxon>Euteleostomi</taxon>
        <taxon>Actinopterygii</taxon>
        <taxon>Chondrostei</taxon>
        <taxon>Acipenseriformes</taxon>
        <taxon>Polyodontidae</taxon>
        <taxon>Polyodon</taxon>
    </lineage>
</organism>
<protein>
    <submittedName>
        <fullName evidence="7">DSA2B protein</fullName>
    </submittedName>
</protein>
<dbReference type="InterPro" id="IPR051517">
    <property type="entry name" value="IFITM_antiviral_protein"/>
</dbReference>
<evidence type="ECO:0000256" key="1">
    <source>
        <dbReference type="ARBA" id="ARBA00004370"/>
    </source>
</evidence>
<keyword evidence="8" id="KW-1185">Reference proteome</keyword>
<accession>A0ABS2Y7H6</accession>
<evidence type="ECO:0000256" key="4">
    <source>
        <dbReference type="ARBA" id="ARBA00022989"/>
    </source>
</evidence>
<name>A0ABS2Y7H6_POLSP</name>
<feature type="non-terminal residue" evidence="7">
    <location>
        <position position="266"/>
    </location>
</feature>
<feature type="non-terminal residue" evidence="7">
    <location>
        <position position="1"/>
    </location>
</feature>
<dbReference type="Proteomes" id="UP001166093">
    <property type="component" value="Unassembled WGS sequence"/>
</dbReference>